<dbReference type="GeneID" id="116301423"/>
<dbReference type="CDD" id="cd01459">
    <property type="entry name" value="vWA_copine_like"/>
    <property type="match status" value="1"/>
</dbReference>
<dbReference type="AlphaFoldDB" id="A0A6P8IHQ0"/>
<feature type="compositionally biased region" description="Polar residues" evidence="5">
    <location>
        <begin position="566"/>
        <end position="587"/>
    </location>
</feature>
<protein>
    <submittedName>
        <fullName evidence="8">Copine-8-like isoform X1</fullName>
    </submittedName>
</protein>
<keyword evidence="7" id="KW-1185">Reference proteome</keyword>
<evidence type="ECO:0000313" key="8">
    <source>
        <dbReference type="RefSeq" id="XP_031566336.1"/>
    </source>
</evidence>
<dbReference type="PROSITE" id="PS50004">
    <property type="entry name" value="C2"/>
    <property type="match status" value="2"/>
</dbReference>
<dbReference type="InterPro" id="IPR037768">
    <property type="entry name" value="C2B_Copine"/>
</dbReference>
<dbReference type="CDD" id="cd04048">
    <property type="entry name" value="C2A_Copine"/>
    <property type="match status" value="1"/>
</dbReference>
<dbReference type="PANTHER" id="PTHR10857">
    <property type="entry name" value="COPINE"/>
    <property type="match status" value="1"/>
</dbReference>
<evidence type="ECO:0000259" key="6">
    <source>
        <dbReference type="PROSITE" id="PS50004"/>
    </source>
</evidence>
<dbReference type="Gene3D" id="3.40.50.410">
    <property type="entry name" value="von Willebrand factor, type A domain"/>
    <property type="match status" value="1"/>
</dbReference>
<evidence type="ECO:0000256" key="2">
    <source>
        <dbReference type="ARBA" id="ARBA00022723"/>
    </source>
</evidence>
<dbReference type="InterPro" id="IPR035892">
    <property type="entry name" value="C2_domain_sf"/>
</dbReference>
<evidence type="ECO:0000313" key="7">
    <source>
        <dbReference type="Proteomes" id="UP000515163"/>
    </source>
</evidence>
<evidence type="ECO:0000256" key="5">
    <source>
        <dbReference type="SAM" id="MobiDB-lite"/>
    </source>
</evidence>
<feature type="domain" description="C2" evidence="6">
    <location>
        <begin position="154"/>
        <end position="277"/>
    </location>
</feature>
<proteinExistence type="inferred from homology"/>
<dbReference type="Gene3D" id="2.60.40.150">
    <property type="entry name" value="C2 domain"/>
    <property type="match status" value="2"/>
</dbReference>
<keyword evidence="2" id="KW-0479">Metal-binding</keyword>
<dbReference type="InterPro" id="IPR000008">
    <property type="entry name" value="C2_dom"/>
</dbReference>
<dbReference type="OrthoDB" id="5855668at2759"/>
<dbReference type="SMART" id="SM00239">
    <property type="entry name" value="C2"/>
    <property type="match status" value="2"/>
</dbReference>
<dbReference type="InterPro" id="IPR002035">
    <property type="entry name" value="VWF_A"/>
</dbReference>
<dbReference type="FunCoup" id="A0A6P8IHQ0">
    <property type="interactions" value="463"/>
</dbReference>
<comment type="similarity">
    <text evidence="1">Belongs to the copine family.</text>
</comment>
<dbReference type="InterPro" id="IPR036465">
    <property type="entry name" value="vWFA_dom_sf"/>
</dbReference>
<reference evidence="8" key="1">
    <citation type="submission" date="2025-08" db="UniProtKB">
        <authorList>
            <consortium name="RefSeq"/>
        </authorList>
    </citation>
    <scope>IDENTIFICATION</scope>
    <source>
        <tissue evidence="8">Tentacle</tissue>
    </source>
</reference>
<name>A0A6P8IHQ0_ACTTE</name>
<dbReference type="GO" id="GO:0005886">
    <property type="term" value="C:plasma membrane"/>
    <property type="evidence" value="ECO:0007669"/>
    <property type="project" value="TreeGrafter"/>
</dbReference>
<dbReference type="Pfam" id="PF00168">
    <property type="entry name" value="C2"/>
    <property type="match status" value="2"/>
</dbReference>
<dbReference type="SMART" id="SM00327">
    <property type="entry name" value="VWA"/>
    <property type="match status" value="1"/>
</dbReference>
<dbReference type="GO" id="GO:0005544">
    <property type="term" value="F:calcium-dependent phospholipid binding"/>
    <property type="evidence" value="ECO:0007669"/>
    <property type="project" value="InterPro"/>
</dbReference>
<feature type="domain" description="C2" evidence="6">
    <location>
        <begin position="12"/>
        <end position="146"/>
    </location>
</feature>
<gene>
    <name evidence="8" type="primary">LOC116301423</name>
</gene>
<dbReference type="InParanoid" id="A0A6P8IHQ0"/>
<dbReference type="CDD" id="cd04047">
    <property type="entry name" value="C2B_Copine"/>
    <property type="match status" value="1"/>
</dbReference>
<sequence>MAAQRYASPSAPPVFSEVNMTYNESSGFSNSIPATQVEIHVSCRDLADMDVFSKSDPFVVMYTQGIGTKEWREFGRTEYIMDNLNPDFVKTFVIHYFFEEVQKLKFEVYDVDKKSTRLEDHDFIGSAECTLGSIIGENGGRLEKALTNKDFNKSRGKIILTCEELSACKDVVTIQFRGHKLDKKDFFGKSDPFLVFYRYNEDGSFTAVHRTEVIKNTLNPTWKELTIPSRALCNGDYHRAIRVECYDWDRDGGHDLIGIFSTTLKELTSNPNLTFELIHPKKQSKKKNYKNSGTISILHAKVEQQPSFLDYIRGGMRINFIVAIDFTASNGDPRNSNSLHFMNPYEPNLYVKALTSVGSICEDYDTDKMFPALGFGAKLPPSWQVSHDFSLNGVPENPFCDRVDGVIAAYYNSIQNVKLYGPTNFAPVIWRTVNIAKGSEQQRPGEDYFVLLILTDGIISDMEQTKAAIVEAASYPISIIIVGIGPADFDAMEELDGDTVRLSSRGRYAERDIVQFVPFRDYLDKGFKGDVLSGARLAKDVLEELPDQFIEYMKKRGIKPGPLTQLRATPSSQSNGKTDQTVDWSNFSPDSEDDFRSGCRNVSHHKTTLTRTTTVMSLRVSS</sequence>
<evidence type="ECO:0000256" key="1">
    <source>
        <dbReference type="ARBA" id="ARBA00009048"/>
    </source>
</evidence>
<keyword evidence="4" id="KW-0106">Calcium</keyword>
<dbReference type="GO" id="GO:0046872">
    <property type="term" value="F:metal ion binding"/>
    <property type="evidence" value="ECO:0007669"/>
    <property type="project" value="UniProtKB-KW"/>
</dbReference>
<dbReference type="PANTHER" id="PTHR10857:SF106">
    <property type="entry name" value="C2 DOMAIN-CONTAINING PROTEIN"/>
    <property type="match status" value="1"/>
</dbReference>
<dbReference type="Proteomes" id="UP000515163">
    <property type="component" value="Unplaced"/>
</dbReference>
<dbReference type="SUPFAM" id="SSF49562">
    <property type="entry name" value="C2 domain (Calcium/lipid-binding domain, CaLB)"/>
    <property type="match status" value="2"/>
</dbReference>
<evidence type="ECO:0000256" key="4">
    <source>
        <dbReference type="ARBA" id="ARBA00022837"/>
    </source>
</evidence>
<dbReference type="Pfam" id="PF07002">
    <property type="entry name" value="Copine"/>
    <property type="match status" value="1"/>
</dbReference>
<accession>A0A6P8IHQ0</accession>
<evidence type="ECO:0000256" key="3">
    <source>
        <dbReference type="ARBA" id="ARBA00022737"/>
    </source>
</evidence>
<dbReference type="InterPro" id="IPR045052">
    <property type="entry name" value="Copine"/>
</dbReference>
<keyword evidence="3" id="KW-0677">Repeat</keyword>
<dbReference type="KEGG" id="aten:116301423"/>
<dbReference type="InterPro" id="IPR010734">
    <property type="entry name" value="Copine_C"/>
</dbReference>
<feature type="region of interest" description="Disordered" evidence="5">
    <location>
        <begin position="561"/>
        <end position="587"/>
    </location>
</feature>
<organism evidence="7 8">
    <name type="scientific">Actinia tenebrosa</name>
    <name type="common">Australian red waratah sea anemone</name>
    <dbReference type="NCBI Taxonomy" id="6105"/>
    <lineage>
        <taxon>Eukaryota</taxon>
        <taxon>Metazoa</taxon>
        <taxon>Cnidaria</taxon>
        <taxon>Anthozoa</taxon>
        <taxon>Hexacorallia</taxon>
        <taxon>Actiniaria</taxon>
        <taxon>Actiniidae</taxon>
        <taxon>Actinia</taxon>
    </lineage>
</organism>
<dbReference type="SUPFAM" id="SSF53300">
    <property type="entry name" value="vWA-like"/>
    <property type="match status" value="1"/>
</dbReference>
<dbReference type="FunFam" id="2.60.40.150:FF:000099">
    <property type="entry name" value="Copine 3"/>
    <property type="match status" value="1"/>
</dbReference>
<dbReference type="GO" id="GO:0071277">
    <property type="term" value="P:cellular response to calcium ion"/>
    <property type="evidence" value="ECO:0007669"/>
    <property type="project" value="TreeGrafter"/>
</dbReference>
<dbReference type="RefSeq" id="XP_031566336.1">
    <property type="nucleotide sequence ID" value="XM_031710476.1"/>
</dbReference>
<dbReference type="FunFam" id="2.60.40.150:FF:000013">
    <property type="entry name" value="copine-9 isoform X1"/>
    <property type="match status" value="1"/>
</dbReference>